<dbReference type="EMBL" id="JBGBPQ010000002">
    <property type="protein sequence ID" value="KAL1528183.1"/>
    <property type="molecule type" value="Genomic_DNA"/>
</dbReference>
<evidence type="ECO:0000313" key="2">
    <source>
        <dbReference type="Proteomes" id="UP001515480"/>
    </source>
</evidence>
<dbReference type="AlphaFoldDB" id="A0AB34K0Z4"/>
<sequence length="281" mass="32560">MEDVAILFAFDQVQYSIRCETTIYAVRREGNYSGPIEVVAPRGFAFSRDYNLRMRTLEQVVGTSEVPLEPPRPCDLLNEKRRQGWRGYYTKTLASMSSYWAMRYRRIIFMDCGMQVHRSLAPLVSFDPGHRLVAHSACYPEYKWGMEHVIHPECGKAAARELAFAYPKALKADFFQSTLMIYPTDLLGRSHEALRDIVGLYQRFGAVVEGDQELLSLYWIHKRSAAGTLPLVAPHCLYDYLPRKPHPHNCRTFVVLHRELHKQAKQHWVEMHTEVQHDYGA</sequence>
<reference evidence="1 2" key="1">
    <citation type="journal article" date="2024" name="Science">
        <title>Giant polyketide synthase enzymes in the biosynthesis of giant marine polyether toxins.</title>
        <authorList>
            <person name="Fallon T.R."/>
            <person name="Shende V.V."/>
            <person name="Wierzbicki I.H."/>
            <person name="Pendleton A.L."/>
            <person name="Watervoot N.F."/>
            <person name="Auber R.P."/>
            <person name="Gonzalez D.J."/>
            <person name="Wisecaver J.H."/>
            <person name="Moore B.S."/>
        </authorList>
    </citation>
    <scope>NUCLEOTIDE SEQUENCE [LARGE SCALE GENOMIC DNA]</scope>
    <source>
        <strain evidence="1 2">12B1</strain>
    </source>
</reference>
<protein>
    <recommendedName>
        <fullName evidence="3">Hexosyltransferase</fullName>
    </recommendedName>
</protein>
<keyword evidence="2" id="KW-1185">Reference proteome</keyword>
<gene>
    <name evidence="1" type="ORF">AB1Y20_009543</name>
</gene>
<dbReference type="InterPro" id="IPR029044">
    <property type="entry name" value="Nucleotide-diphossugar_trans"/>
</dbReference>
<organism evidence="1 2">
    <name type="scientific">Prymnesium parvum</name>
    <name type="common">Toxic golden alga</name>
    <dbReference type="NCBI Taxonomy" id="97485"/>
    <lineage>
        <taxon>Eukaryota</taxon>
        <taxon>Haptista</taxon>
        <taxon>Haptophyta</taxon>
        <taxon>Prymnesiophyceae</taxon>
        <taxon>Prymnesiales</taxon>
        <taxon>Prymnesiaceae</taxon>
        <taxon>Prymnesium</taxon>
    </lineage>
</organism>
<accession>A0AB34K0Z4</accession>
<dbReference type="Gene3D" id="3.90.550.10">
    <property type="entry name" value="Spore Coat Polysaccharide Biosynthesis Protein SpsA, Chain A"/>
    <property type="match status" value="1"/>
</dbReference>
<evidence type="ECO:0008006" key="3">
    <source>
        <dbReference type="Google" id="ProtNLM"/>
    </source>
</evidence>
<dbReference type="SUPFAM" id="SSF53448">
    <property type="entry name" value="Nucleotide-diphospho-sugar transferases"/>
    <property type="match status" value="1"/>
</dbReference>
<comment type="caution">
    <text evidence="1">The sequence shown here is derived from an EMBL/GenBank/DDBJ whole genome shotgun (WGS) entry which is preliminary data.</text>
</comment>
<proteinExistence type="predicted"/>
<evidence type="ECO:0000313" key="1">
    <source>
        <dbReference type="EMBL" id="KAL1528183.1"/>
    </source>
</evidence>
<name>A0AB34K0Z4_PRYPA</name>
<dbReference type="Proteomes" id="UP001515480">
    <property type="component" value="Unassembled WGS sequence"/>
</dbReference>